<dbReference type="STRING" id="1802401.A3B21_03485"/>
<dbReference type="Proteomes" id="UP000176897">
    <property type="component" value="Unassembled WGS sequence"/>
</dbReference>
<dbReference type="SMART" id="SM00448">
    <property type="entry name" value="REC"/>
    <property type="match status" value="1"/>
</dbReference>
<protein>
    <recommendedName>
        <fullName evidence="3">Response regulatory domain-containing protein</fullName>
    </recommendedName>
</protein>
<sequence>MAKKKNRILLIIEDDEILLRALYLFFENKGFTIASATDGDTGSKMADRLKPDIILLDLMLPKMSGFDVLKYVKANPALRNTPVIVLSNLGDTEDIDHAKTLGAADYFVKARTDLDMLGKRIEKILK</sequence>
<dbReference type="CDD" id="cd17574">
    <property type="entry name" value="REC_OmpR"/>
    <property type="match status" value="1"/>
</dbReference>
<gene>
    <name evidence="4" type="ORF">A3B21_03485</name>
</gene>
<dbReference type="AlphaFoldDB" id="A0A1F7UT62"/>
<dbReference type="EMBL" id="MGEJ01000006">
    <property type="protein sequence ID" value="OGL81446.1"/>
    <property type="molecule type" value="Genomic_DNA"/>
</dbReference>
<evidence type="ECO:0000256" key="1">
    <source>
        <dbReference type="ARBA" id="ARBA00022553"/>
    </source>
</evidence>
<proteinExistence type="predicted"/>
<feature type="modified residue" description="4-aspartylphosphate" evidence="2">
    <location>
        <position position="57"/>
    </location>
</feature>
<dbReference type="PANTHER" id="PTHR44591">
    <property type="entry name" value="STRESS RESPONSE REGULATOR PROTEIN 1"/>
    <property type="match status" value="1"/>
</dbReference>
<reference evidence="4 5" key="1">
    <citation type="journal article" date="2016" name="Nat. Commun.">
        <title>Thousands of microbial genomes shed light on interconnected biogeochemical processes in an aquifer system.</title>
        <authorList>
            <person name="Anantharaman K."/>
            <person name="Brown C.T."/>
            <person name="Hug L.A."/>
            <person name="Sharon I."/>
            <person name="Castelle C.J."/>
            <person name="Probst A.J."/>
            <person name="Thomas B.C."/>
            <person name="Singh A."/>
            <person name="Wilkins M.J."/>
            <person name="Karaoz U."/>
            <person name="Brodie E.L."/>
            <person name="Williams K.H."/>
            <person name="Hubbard S.S."/>
            <person name="Banfield J.F."/>
        </authorList>
    </citation>
    <scope>NUCLEOTIDE SEQUENCE [LARGE SCALE GENOMIC DNA]</scope>
</reference>
<keyword evidence="1 2" id="KW-0597">Phosphoprotein</keyword>
<evidence type="ECO:0000259" key="3">
    <source>
        <dbReference type="PROSITE" id="PS50110"/>
    </source>
</evidence>
<dbReference type="Pfam" id="PF00072">
    <property type="entry name" value="Response_reg"/>
    <property type="match status" value="1"/>
</dbReference>
<dbReference type="PANTHER" id="PTHR44591:SF3">
    <property type="entry name" value="RESPONSE REGULATORY DOMAIN-CONTAINING PROTEIN"/>
    <property type="match status" value="1"/>
</dbReference>
<dbReference type="GO" id="GO:0000160">
    <property type="term" value="P:phosphorelay signal transduction system"/>
    <property type="evidence" value="ECO:0007669"/>
    <property type="project" value="InterPro"/>
</dbReference>
<organism evidence="4 5">
    <name type="scientific">Candidatus Uhrbacteria bacterium RIFCSPLOWO2_01_FULL_47_24</name>
    <dbReference type="NCBI Taxonomy" id="1802401"/>
    <lineage>
        <taxon>Bacteria</taxon>
        <taxon>Candidatus Uhriibacteriota</taxon>
    </lineage>
</organism>
<dbReference type="InterPro" id="IPR011006">
    <property type="entry name" value="CheY-like_superfamily"/>
</dbReference>
<dbReference type="InterPro" id="IPR050595">
    <property type="entry name" value="Bact_response_regulator"/>
</dbReference>
<comment type="caution">
    <text evidence="4">The sequence shown here is derived from an EMBL/GenBank/DDBJ whole genome shotgun (WGS) entry which is preliminary data.</text>
</comment>
<dbReference type="SUPFAM" id="SSF52172">
    <property type="entry name" value="CheY-like"/>
    <property type="match status" value="1"/>
</dbReference>
<name>A0A1F7UT62_9BACT</name>
<evidence type="ECO:0000313" key="5">
    <source>
        <dbReference type="Proteomes" id="UP000176897"/>
    </source>
</evidence>
<feature type="domain" description="Response regulatory" evidence="3">
    <location>
        <begin position="8"/>
        <end position="124"/>
    </location>
</feature>
<evidence type="ECO:0000313" key="4">
    <source>
        <dbReference type="EMBL" id="OGL81446.1"/>
    </source>
</evidence>
<dbReference type="InterPro" id="IPR001789">
    <property type="entry name" value="Sig_transdc_resp-reg_receiver"/>
</dbReference>
<accession>A0A1F7UT62</accession>
<dbReference type="PROSITE" id="PS50110">
    <property type="entry name" value="RESPONSE_REGULATORY"/>
    <property type="match status" value="1"/>
</dbReference>
<dbReference type="Gene3D" id="3.40.50.2300">
    <property type="match status" value="1"/>
</dbReference>
<evidence type="ECO:0000256" key="2">
    <source>
        <dbReference type="PROSITE-ProRule" id="PRU00169"/>
    </source>
</evidence>